<protein>
    <submittedName>
        <fullName evidence="1">Uncharacterized protein</fullName>
    </submittedName>
</protein>
<dbReference type="GeneID" id="68287031"/>
<dbReference type="Proteomes" id="UP000825890">
    <property type="component" value="Unassembled WGS sequence"/>
</dbReference>
<dbReference type="OrthoDB" id="2951834at2759"/>
<name>A0A9P3C7W0_9PEZI</name>
<dbReference type="EMBL" id="BOLY01000001">
    <property type="protein sequence ID" value="GIZ38029.1"/>
    <property type="molecule type" value="Genomic_DNA"/>
</dbReference>
<keyword evidence="2" id="KW-1185">Reference proteome</keyword>
<evidence type="ECO:0000313" key="1">
    <source>
        <dbReference type="EMBL" id="GIZ38029.1"/>
    </source>
</evidence>
<sequence length="133" mass="14661">MATKSTKPALKWSGQEMHAQPESPLFRLPAELREVIYADVLTNDYEDWLCHAHAIHNGLVYILSAMLHSVKGHLPRPTWLQTDTIVSVVGLSAVDSTTVVQVDLPADSGAILNLWNGRLQGAGQYMLSNDRAK</sequence>
<reference evidence="1 2" key="1">
    <citation type="submission" date="2021-01" db="EMBL/GenBank/DDBJ databases">
        <title>Cercospora kikuchii MAFF 305040 whole genome shotgun sequence.</title>
        <authorList>
            <person name="Kashiwa T."/>
            <person name="Suzuki T."/>
        </authorList>
    </citation>
    <scope>NUCLEOTIDE SEQUENCE [LARGE SCALE GENOMIC DNA]</scope>
    <source>
        <strain evidence="1 2">MAFF 305040</strain>
    </source>
</reference>
<evidence type="ECO:0000313" key="2">
    <source>
        <dbReference type="Proteomes" id="UP000825890"/>
    </source>
</evidence>
<accession>A0A9P3C7W0</accession>
<comment type="caution">
    <text evidence="1">The sequence shown here is derived from an EMBL/GenBank/DDBJ whole genome shotgun (WGS) entry which is preliminary data.</text>
</comment>
<organism evidence="1 2">
    <name type="scientific">Cercospora kikuchii</name>
    <dbReference type="NCBI Taxonomy" id="84275"/>
    <lineage>
        <taxon>Eukaryota</taxon>
        <taxon>Fungi</taxon>
        <taxon>Dikarya</taxon>
        <taxon>Ascomycota</taxon>
        <taxon>Pezizomycotina</taxon>
        <taxon>Dothideomycetes</taxon>
        <taxon>Dothideomycetidae</taxon>
        <taxon>Mycosphaerellales</taxon>
        <taxon>Mycosphaerellaceae</taxon>
        <taxon>Cercospora</taxon>
    </lineage>
</organism>
<proteinExistence type="predicted"/>
<dbReference type="AlphaFoldDB" id="A0A9P3C7W0"/>
<gene>
    <name evidence="1" type="ORF">CKM354_000145600</name>
</gene>
<dbReference type="RefSeq" id="XP_044652516.1">
    <property type="nucleotide sequence ID" value="XM_044796581.1"/>
</dbReference>